<dbReference type="Gene3D" id="1.10.418.20">
    <property type="match status" value="1"/>
</dbReference>
<comment type="caution">
    <text evidence="5">The sequence shown here is derived from an EMBL/GenBank/DDBJ whole genome shotgun (WGS) entry which is preliminary data.</text>
</comment>
<dbReference type="Proteomes" id="UP001174909">
    <property type="component" value="Unassembled WGS sequence"/>
</dbReference>
<name>A0AA35TPJ0_GEOBA</name>
<dbReference type="InterPro" id="IPR003653">
    <property type="entry name" value="Peptidase_C48_C"/>
</dbReference>
<reference evidence="5" key="1">
    <citation type="submission" date="2023-03" db="EMBL/GenBank/DDBJ databases">
        <authorList>
            <person name="Steffen K."/>
            <person name="Cardenas P."/>
        </authorList>
    </citation>
    <scope>NUCLEOTIDE SEQUENCE</scope>
</reference>
<feature type="domain" description="Ubiquitin-like protease family profile" evidence="4">
    <location>
        <begin position="15"/>
        <end position="145"/>
    </location>
</feature>
<evidence type="ECO:0000313" key="5">
    <source>
        <dbReference type="EMBL" id="CAI8050767.1"/>
    </source>
</evidence>
<keyword evidence="3" id="KW-0378">Hydrolase</keyword>
<evidence type="ECO:0000256" key="2">
    <source>
        <dbReference type="ARBA" id="ARBA00022670"/>
    </source>
</evidence>
<evidence type="ECO:0000259" key="4">
    <source>
        <dbReference type="PROSITE" id="PS50600"/>
    </source>
</evidence>
<dbReference type="InterPro" id="IPR038765">
    <property type="entry name" value="Papain-like_cys_pep_sf"/>
</dbReference>
<dbReference type="GO" id="GO:0008234">
    <property type="term" value="F:cysteine-type peptidase activity"/>
    <property type="evidence" value="ECO:0007669"/>
    <property type="project" value="InterPro"/>
</dbReference>
<dbReference type="GO" id="GO:0006508">
    <property type="term" value="P:proteolysis"/>
    <property type="evidence" value="ECO:0007669"/>
    <property type="project" value="UniProtKB-KW"/>
</dbReference>
<gene>
    <name evidence="5" type="ORF">GBAR_LOCUS27838</name>
</gene>
<dbReference type="AlphaFoldDB" id="A0AA35TPJ0"/>
<dbReference type="PROSITE" id="PS50600">
    <property type="entry name" value="ULP_PROTEASE"/>
    <property type="match status" value="1"/>
</dbReference>
<keyword evidence="6" id="KW-1185">Reference proteome</keyword>
<evidence type="ECO:0000256" key="3">
    <source>
        <dbReference type="ARBA" id="ARBA00022801"/>
    </source>
</evidence>
<dbReference type="EMBL" id="CASHTH010003885">
    <property type="protein sequence ID" value="CAI8050767.1"/>
    <property type="molecule type" value="Genomic_DNA"/>
</dbReference>
<sequence length="148" mass="16670">MLYRVVSCMRGKRRSILFMNDIMTLWPNRGISDAVIDFFVRILLPKNAPDMVASALSYTAVVDSLKQESSELKKKFINTNGPMDFTSEHPLLFPCCIRCEAVAALNTLLQCWVPNISLKPVAYEVPMQTSGVDCGIHVMHHIRTIVKV</sequence>
<proteinExistence type="inferred from homology"/>
<dbReference type="SUPFAM" id="SSF54001">
    <property type="entry name" value="Cysteine proteinases"/>
    <property type="match status" value="1"/>
</dbReference>
<organism evidence="5 6">
    <name type="scientific">Geodia barretti</name>
    <name type="common">Barrett's horny sponge</name>
    <dbReference type="NCBI Taxonomy" id="519541"/>
    <lineage>
        <taxon>Eukaryota</taxon>
        <taxon>Metazoa</taxon>
        <taxon>Porifera</taxon>
        <taxon>Demospongiae</taxon>
        <taxon>Heteroscleromorpha</taxon>
        <taxon>Tetractinellida</taxon>
        <taxon>Astrophorina</taxon>
        <taxon>Geodiidae</taxon>
        <taxon>Geodia</taxon>
    </lineage>
</organism>
<comment type="similarity">
    <text evidence="1">Belongs to the peptidase C48 family.</text>
</comment>
<accession>A0AA35TPJ0</accession>
<keyword evidence="2" id="KW-0645">Protease</keyword>
<evidence type="ECO:0000313" key="6">
    <source>
        <dbReference type="Proteomes" id="UP001174909"/>
    </source>
</evidence>
<protein>
    <recommendedName>
        <fullName evidence="4">Ubiquitin-like protease family profile domain-containing protein</fullName>
    </recommendedName>
</protein>
<evidence type="ECO:0000256" key="1">
    <source>
        <dbReference type="ARBA" id="ARBA00005234"/>
    </source>
</evidence>